<gene>
    <name evidence="2" type="ORF">K9S39_14015</name>
</gene>
<feature type="compositionally biased region" description="Basic and acidic residues" evidence="1">
    <location>
        <begin position="1"/>
        <end position="17"/>
    </location>
</feature>
<feature type="region of interest" description="Disordered" evidence="1">
    <location>
        <begin position="42"/>
        <end position="61"/>
    </location>
</feature>
<reference evidence="2" key="1">
    <citation type="submission" date="2021-10" db="EMBL/GenBank/DDBJ databases">
        <title>Streptomyces nigrumlapis sp.nov.,an antimicrobial producing actinobacterium isolated from Black Gobi rocks.</title>
        <authorList>
            <person name="Wen Y."/>
            <person name="Zhang W."/>
            <person name="Liu X.G."/>
        </authorList>
    </citation>
    <scope>NUCLEOTIDE SEQUENCE</scope>
    <source>
        <strain evidence="2">ST13-2-2</strain>
    </source>
</reference>
<sequence>MEHDQAPTLGRGRDHQVHCSSGSMLPGFGELLPGLLGLFEDPVGHGDPGAGSVDGAPEILR</sequence>
<evidence type="ECO:0000256" key="1">
    <source>
        <dbReference type="SAM" id="MobiDB-lite"/>
    </source>
</evidence>
<accession>A0ABY4M5Q5</accession>
<proteinExistence type="predicted"/>
<feature type="region of interest" description="Disordered" evidence="1">
    <location>
        <begin position="1"/>
        <end position="24"/>
    </location>
</feature>
<evidence type="ECO:0000313" key="2">
    <source>
        <dbReference type="EMBL" id="UQA92797.1"/>
    </source>
</evidence>
<evidence type="ECO:0000313" key="3">
    <source>
        <dbReference type="Proteomes" id="UP000830115"/>
    </source>
</evidence>
<name>A0ABY4M5Q5_9ACTN</name>
<protein>
    <submittedName>
        <fullName evidence="2">Uncharacterized protein</fullName>
    </submittedName>
</protein>
<dbReference type="EMBL" id="CP086322">
    <property type="protein sequence ID" value="UQA92797.1"/>
    <property type="molecule type" value="Genomic_DNA"/>
</dbReference>
<organism evidence="2 3">
    <name type="scientific">Streptomyces halobius</name>
    <dbReference type="NCBI Taxonomy" id="2879846"/>
    <lineage>
        <taxon>Bacteria</taxon>
        <taxon>Bacillati</taxon>
        <taxon>Actinomycetota</taxon>
        <taxon>Actinomycetes</taxon>
        <taxon>Kitasatosporales</taxon>
        <taxon>Streptomycetaceae</taxon>
        <taxon>Streptomyces</taxon>
    </lineage>
</organism>
<dbReference type="RefSeq" id="WP_248863660.1">
    <property type="nucleotide sequence ID" value="NZ_CP086322.1"/>
</dbReference>
<keyword evidence="3" id="KW-1185">Reference proteome</keyword>
<dbReference type="Proteomes" id="UP000830115">
    <property type="component" value="Chromosome"/>
</dbReference>